<comment type="caution">
    <text evidence="4">The sequence shown here is derived from an EMBL/GenBank/DDBJ whole genome shotgun (WGS) entry which is preliminary data.</text>
</comment>
<dbReference type="AlphaFoldDB" id="A0A8H6C6P1"/>
<feature type="repeat" description="ANK" evidence="2">
    <location>
        <begin position="894"/>
        <end position="926"/>
    </location>
</feature>
<dbReference type="InterPro" id="IPR036770">
    <property type="entry name" value="Ankyrin_rpt-contain_sf"/>
</dbReference>
<proteinExistence type="predicted"/>
<protein>
    <recommendedName>
        <fullName evidence="3">NACHT domain-containing protein</fullName>
    </recommendedName>
</protein>
<gene>
    <name evidence="4" type="ORF">HO133_006349</name>
</gene>
<name>A0A8H6C6P1_9LECA</name>
<dbReference type="EMBL" id="JACCJB010000024">
    <property type="protein sequence ID" value="KAF6217937.1"/>
    <property type="molecule type" value="Genomic_DNA"/>
</dbReference>
<evidence type="ECO:0000313" key="4">
    <source>
        <dbReference type="EMBL" id="KAF6217937.1"/>
    </source>
</evidence>
<evidence type="ECO:0000256" key="1">
    <source>
        <dbReference type="ARBA" id="ARBA00022737"/>
    </source>
</evidence>
<dbReference type="Pfam" id="PF12796">
    <property type="entry name" value="Ank_2"/>
    <property type="match status" value="2"/>
</dbReference>
<dbReference type="InterPro" id="IPR054471">
    <property type="entry name" value="GPIID_WHD"/>
</dbReference>
<keyword evidence="1" id="KW-0677">Repeat</keyword>
<dbReference type="PROSITE" id="PS50297">
    <property type="entry name" value="ANK_REP_REGION"/>
    <property type="match status" value="5"/>
</dbReference>
<feature type="repeat" description="ANK" evidence="2">
    <location>
        <begin position="861"/>
        <end position="893"/>
    </location>
</feature>
<evidence type="ECO:0000256" key="2">
    <source>
        <dbReference type="PROSITE-ProRule" id="PRU00023"/>
    </source>
</evidence>
<evidence type="ECO:0000259" key="3">
    <source>
        <dbReference type="PROSITE" id="PS50837"/>
    </source>
</evidence>
<dbReference type="Pfam" id="PF24883">
    <property type="entry name" value="NPHP3_N"/>
    <property type="match status" value="1"/>
</dbReference>
<keyword evidence="5" id="KW-1185">Reference proteome</keyword>
<feature type="repeat" description="ANK" evidence="2">
    <location>
        <begin position="996"/>
        <end position="1028"/>
    </location>
</feature>
<dbReference type="PANTHER" id="PTHR10039:SF17">
    <property type="entry name" value="FUNGAL STAND N-TERMINAL GOODBYE DOMAIN-CONTAINING PROTEIN-RELATED"/>
    <property type="match status" value="1"/>
</dbReference>
<dbReference type="SMART" id="SM00248">
    <property type="entry name" value="ANK"/>
    <property type="match status" value="6"/>
</dbReference>
<dbReference type="InterPro" id="IPR031359">
    <property type="entry name" value="NACHT_N"/>
</dbReference>
<dbReference type="PROSITE" id="PS50837">
    <property type="entry name" value="NACHT"/>
    <property type="match status" value="1"/>
</dbReference>
<dbReference type="InterPro" id="IPR027417">
    <property type="entry name" value="P-loop_NTPase"/>
</dbReference>
<organism evidence="4 5">
    <name type="scientific">Letharia lupina</name>
    <dbReference type="NCBI Taxonomy" id="560253"/>
    <lineage>
        <taxon>Eukaryota</taxon>
        <taxon>Fungi</taxon>
        <taxon>Dikarya</taxon>
        <taxon>Ascomycota</taxon>
        <taxon>Pezizomycotina</taxon>
        <taxon>Lecanoromycetes</taxon>
        <taxon>OSLEUM clade</taxon>
        <taxon>Lecanoromycetidae</taxon>
        <taxon>Lecanorales</taxon>
        <taxon>Lecanorineae</taxon>
        <taxon>Parmeliaceae</taxon>
        <taxon>Letharia</taxon>
    </lineage>
</organism>
<dbReference type="GeneID" id="59334750"/>
<dbReference type="RefSeq" id="XP_037147372.1">
    <property type="nucleotide sequence ID" value="XM_037297247.1"/>
</dbReference>
<dbReference type="Pfam" id="PF17100">
    <property type="entry name" value="NACHT_N"/>
    <property type="match status" value="1"/>
</dbReference>
<reference evidence="4 5" key="1">
    <citation type="journal article" date="2020" name="Genomics">
        <title>Complete, high-quality genomes from long-read metagenomic sequencing of two wolf lichen thalli reveals enigmatic genome architecture.</title>
        <authorList>
            <person name="McKenzie S.K."/>
            <person name="Walston R.F."/>
            <person name="Allen J.L."/>
        </authorList>
    </citation>
    <scope>NUCLEOTIDE SEQUENCE [LARGE SCALE GENOMIC DNA]</scope>
    <source>
        <strain evidence="4">WasteWater1</strain>
    </source>
</reference>
<dbReference type="Pfam" id="PF23239">
    <property type="entry name" value="DUF7069"/>
    <property type="match status" value="1"/>
</dbReference>
<dbReference type="Gene3D" id="3.40.50.300">
    <property type="entry name" value="P-loop containing nucleotide triphosphate hydrolases"/>
    <property type="match status" value="1"/>
</dbReference>
<dbReference type="InterPro" id="IPR007111">
    <property type="entry name" value="NACHT_NTPase"/>
</dbReference>
<dbReference type="InterPro" id="IPR056884">
    <property type="entry name" value="NPHP3-like_N"/>
</dbReference>
<dbReference type="InterPro" id="IPR055497">
    <property type="entry name" value="DUF7069"/>
</dbReference>
<keyword evidence="2" id="KW-0040">ANK repeat</keyword>
<sequence>MPHLPWRSKNFRVEDQQLQSVPYDSLVGEDQPKDLWDRAHRLLRDDKSNRHLLVAYERILLSELNEVASPSTSVNWGSRDRRRQVSDLIVKKLKVIEDTRWRLQLGKETVKVKAQVDKVVKTVIWAQGFVSSAISADPHAALAWAGVSLLLPLLLNPTSQNKALVDGLDYISTLIARFTVIEGIYQQHISTRSATSGSNDKPELERSFEMQVTKLYSQILAYQARVVCQLPRNALVRYGRDVLKADDWSTMLAEIKTTESSCSAISDVVSTEKVDASWREQERRMDDLFRSQEEHYWKLQHTTDQIAADLKQAIEEQRGWHRTDEESLCLQALCNSTYEDRKNRNPDRVPGTCQWFLNNDKFHEWAENDSSDLLWVTADPGCGKSVLSKSLVDSELESTLSLTTAYFFFKDDSPEQRSATHAVCALLHQLCIQNRALLRIAVGIYQKNGSQLTLSFAWVWDLLLAVAQHPEAGEVVCIFDALDECEERDKETLISSLNDLYASQESFEGRLKFLITSRPYYDIEESFDQNTLRLAGEDESDTIKYEIDLVIKDRVSKIASRKRLDPQTCAALQDRLLQTENRTYLWLHLTLDRVEKGFGLATPKKMRTFIDELPRTINQAYEAMLDRSPQPEQARKLLHIVLAAVRPLDLREMNMALNIEEGQASRKEVDFYPEDSFGTYVKNLCGLLVSIFDARIYLLHQTVKEFLLPRAMTPGAIKRTDSVGVWKHSMEPSESNLVLASTCLYYLSFAVFDEDTSRDEYNPEKNYDFLIYAALYWQNHFKFAREERKVIELWYYVCDMETRRFNSWYQVWLQHENKHDLKLKPTVRKTSPLMLASTFGHDVIVRQLTEGKAEREFEDWGGMTPLMSAAKYGHEIVVSSLIRVGALLEAQDFRLLTPLAYAATYGHEHVVRVLINEGAFIDSNNFNGETPLSLAAYHGNHLVVKVLIDAGAQVATPDKNGWTPLMAATAVGHPKVVEMLLKTGKCVPADTLRYTQGLTLLHQAAYMANETVVKMLLGAGCSPDSTDNEGITPLGLAKSGLGAESTTQPSNHRRSKLEAVIKLLEPVTSK</sequence>
<feature type="repeat" description="ANK" evidence="2">
    <location>
        <begin position="960"/>
        <end position="984"/>
    </location>
</feature>
<dbReference type="SUPFAM" id="SSF48403">
    <property type="entry name" value="Ankyrin repeat"/>
    <property type="match status" value="1"/>
</dbReference>
<dbReference type="InterPro" id="IPR002110">
    <property type="entry name" value="Ankyrin_rpt"/>
</dbReference>
<accession>A0A8H6C6P1</accession>
<dbReference type="PANTHER" id="PTHR10039">
    <property type="entry name" value="AMELOGENIN"/>
    <property type="match status" value="1"/>
</dbReference>
<dbReference type="Pfam" id="PF00023">
    <property type="entry name" value="Ank"/>
    <property type="match status" value="1"/>
</dbReference>
<dbReference type="Pfam" id="PF22939">
    <property type="entry name" value="WHD_GPIID"/>
    <property type="match status" value="1"/>
</dbReference>
<dbReference type="Proteomes" id="UP000593566">
    <property type="component" value="Unassembled WGS sequence"/>
</dbReference>
<dbReference type="PROSITE" id="PS50088">
    <property type="entry name" value="ANK_REPEAT"/>
    <property type="match status" value="5"/>
</dbReference>
<feature type="repeat" description="ANK" evidence="2">
    <location>
        <begin position="927"/>
        <end position="959"/>
    </location>
</feature>
<feature type="domain" description="NACHT" evidence="3">
    <location>
        <begin position="372"/>
        <end position="519"/>
    </location>
</feature>
<evidence type="ECO:0000313" key="5">
    <source>
        <dbReference type="Proteomes" id="UP000593566"/>
    </source>
</evidence>
<dbReference type="Gene3D" id="1.25.40.20">
    <property type="entry name" value="Ankyrin repeat-containing domain"/>
    <property type="match status" value="2"/>
</dbReference>